<dbReference type="PROSITE" id="PS50053">
    <property type="entry name" value="UBIQUITIN_2"/>
    <property type="match status" value="1"/>
</dbReference>
<dbReference type="SUPFAM" id="SSF54236">
    <property type="entry name" value="Ubiquitin-like"/>
    <property type="match status" value="1"/>
</dbReference>
<evidence type="ECO:0000313" key="3">
    <source>
        <dbReference type="Proteomes" id="UP000198406"/>
    </source>
</evidence>
<organism evidence="2 3">
    <name type="scientific">Fistulifera solaris</name>
    <name type="common">Oleaginous diatom</name>
    <dbReference type="NCBI Taxonomy" id="1519565"/>
    <lineage>
        <taxon>Eukaryota</taxon>
        <taxon>Sar</taxon>
        <taxon>Stramenopiles</taxon>
        <taxon>Ochrophyta</taxon>
        <taxon>Bacillariophyta</taxon>
        <taxon>Bacillariophyceae</taxon>
        <taxon>Bacillariophycidae</taxon>
        <taxon>Naviculales</taxon>
        <taxon>Naviculaceae</taxon>
        <taxon>Fistulifera</taxon>
    </lineage>
</organism>
<dbReference type="InterPro" id="IPR014123">
    <property type="entry name" value="Superoxide_dismutase_Ni-type"/>
</dbReference>
<dbReference type="Pfam" id="PF00240">
    <property type="entry name" value="ubiquitin"/>
    <property type="match status" value="1"/>
</dbReference>
<keyword evidence="3" id="KW-1185">Reference proteome</keyword>
<gene>
    <name evidence="2" type="ORF">FisN_31Hu010</name>
</gene>
<reference evidence="2 3" key="1">
    <citation type="journal article" date="2015" name="Plant Cell">
        <title>Oil accumulation by the oleaginous diatom Fistulifera solaris as revealed by the genome and transcriptome.</title>
        <authorList>
            <person name="Tanaka T."/>
            <person name="Maeda Y."/>
            <person name="Veluchamy A."/>
            <person name="Tanaka M."/>
            <person name="Abida H."/>
            <person name="Marechal E."/>
            <person name="Bowler C."/>
            <person name="Muto M."/>
            <person name="Sunaga Y."/>
            <person name="Tanaka M."/>
            <person name="Yoshino T."/>
            <person name="Taniguchi T."/>
            <person name="Fukuda Y."/>
            <person name="Nemoto M."/>
            <person name="Matsumoto M."/>
            <person name="Wong P.S."/>
            <person name="Aburatani S."/>
            <person name="Fujibuchi W."/>
        </authorList>
    </citation>
    <scope>NUCLEOTIDE SEQUENCE [LARGE SCALE GENOMIC DNA]</scope>
    <source>
        <strain evidence="2 3">JPCC DA0580</strain>
    </source>
</reference>
<feature type="domain" description="Ubiquitin-like" evidence="1">
    <location>
        <begin position="1"/>
        <end position="77"/>
    </location>
</feature>
<dbReference type="OrthoDB" id="428577at2759"/>
<dbReference type="InterPro" id="IPR000626">
    <property type="entry name" value="Ubiquitin-like_dom"/>
</dbReference>
<sequence>MEISIKTPTLKIIPLTVDPLFTVKVVKLVIQEKEGIPPSQQRLIYAGKEMIHEERTLQEYLVEAESKLWLVLRLRGGLRGRGPPHLMLVEPLFVPPEMQLDPVAMVDLKMHVKSTRDLDELLRVLQVSLTGDCYHSLHKIHHWVMGLKNEHAGRVIEIVVRSCFGQRIEQERYEKERQYVHTFKAYHKVLQAAMKTKNSVDMRLVSDLERSLQNINQDTENERC</sequence>
<dbReference type="InterPro" id="IPR019956">
    <property type="entry name" value="Ubiquitin_dom"/>
</dbReference>
<accession>A0A1Z5JW25</accession>
<dbReference type="Pfam" id="PF09055">
    <property type="entry name" value="Sod_Ni"/>
    <property type="match status" value="1"/>
</dbReference>
<dbReference type="InterPro" id="IPR036502">
    <property type="entry name" value="NiSOD_sf"/>
</dbReference>
<dbReference type="Proteomes" id="UP000198406">
    <property type="component" value="Unassembled WGS sequence"/>
</dbReference>
<evidence type="ECO:0000259" key="1">
    <source>
        <dbReference type="PROSITE" id="PS50053"/>
    </source>
</evidence>
<dbReference type="AlphaFoldDB" id="A0A1Z5JW25"/>
<evidence type="ECO:0000313" key="2">
    <source>
        <dbReference type="EMBL" id="GAX18237.1"/>
    </source>
</evidence>
<dbReference type="Gene3D" id="1.20.120.400">
    <property type="entry name" value="Nickel-containing superoxide dismutase"/>
    <property type="match status" value="1"/>
</dbReference>
<protein>
    <recommendedName>
        <fullName evidence="1">Ubiquitin-like domain-containing protein</fullName>
    </recommendedName>
</protein>
<dbReference type="SMART" id="SM00213">
    <property type="entry name" value="UBQ"/>
    <property type="match status" value="1"/>
</dbReference>
<dbReference type="InterPro" id="IPR050158">
    <property type="entry name" value="Ubiquitin_ubiquitin-like"/>
</dbReference>
<dbReference type="PANTHER" id="PTHR10666">
    <property type="entry name" value="UBIQUITIN"/>
    <property type="match status" value="1"/>
</dbReference>
<dbReference type="GO" id="GO:0016151">
    <property type="term" value="F:nickel cation binding"/>
    <property type="evidence" value="ECO:0007669"/>
    <property type="project" value="InterPro"/>
</dbReference>
<dbReference type="EMBL" id="BDSP01000125">
    <property type="protein sequence ID" value="GAX18237.1"/>
    <property type="molecule type" value="Genomic_DNA"/>
</dbReference>
<name>A0A1Z5JW25_FISSO</name>
<dbReference type="GO" id="GO:0004784">
    <property type="term" value="F:superoxide dismutase activity"/>
    <property type="evidence" value="ECO:0007669"/>
    <property type="project" value="InterPro"/>
</dbReference>
<dbReference type="InParanoid" id="A0A1Z5JW25"/>
<dbReference type="InterPro" id="IPR029071">
    <property type="entry name" value="Ubiquitin-like_domsf"/>
</dbReference>
<proteinExistence type="predicted"/>
<dbReference type="PRINTS" id="PR00348">
    <property type="entry name" value="UBIQUITIN"/>
</dbReference>
<comment type="caution">
    <text evidence="2">The sequence shown here is derived from an EMBL/GenBank/DDBJ whole genome shotgun (WGS) entry which is preliminary data.</text>
</comment>
<dbReference type="Gene3D" id="3.10.20.90">
    <property type="entry name" value="Phosphatidylinositol 3-kinase Catalytic Subunit, Chain A, domain 1"/>
    <property type="match status" value="1"/>
</dbReference>